<evidence type="ECO:0000313" key="21">
    <source>
        <dbReference type="EMBL" id="MBF0969703.1"/>
    </source>
</evidence>
<comment type="function">
    <text evidence="16">Part of the Sec protein translocase complex. Interacts with the SecYEG preprotein conducting channel. Has a central role in coupling the hydrolysis of ATP to the transfer of proteins into and across the cell membrane, serving as an ATP-driven molecular motor driving the stepwise translocation of polypeptide chains across the membrane.</text>
</comment>
<dbReference type="FunFam" id="3.40.50.300:FF:000429">
    <property type="entry name" value="Preprotein translocase subunit SecA"/>
    <property type="match status" value="1"/>
</dbReference>
<evidence type="ECO:0000256" key="1">
    <source>
        <dbReference type="ARBA" id="ARBA00001947"/>
    </source>
</evidence>
<evidence type="ECO:0000256" key="2">
    <source>
        <dbReference type="ARBA" id="ARBA00004170"/>
    </source>
</evidence>
<dbReference type="GO" id="GO:0005886">
    <property type="term" value="C:plasma membrane"/>
    <property type="evidence" value="ECO:0007669"/>
    <property type="project" value="UniProtKB-SubCell"/>
</dbReference>
<dbReference type="InterPro" id="IPR014018">
    <property type="entry name" value="SecA_motor_DEAD"/>
</dbReference>
<dbReference type="EC" id="7.4.2.8" evidence="16"/>
<feature type="domain" description="SecA family profile" evidence="20">
    <location>
        <begin position="4"/>
        <end position="794"/>
    </location>
</feature>
<dbReference type="InterPro" id="IPR004027">
    <property type="entry name" value="SEC_C_motif"/>
</dbReference>
<dbReference type="InterPro" id="IPR036670">
    <property type="entry name" value="SecA_X-link_sf"/>
</dbReference>
<gene>
    <name evidence="16 21" type="primary">secA</name>
    <name evidence="21" type="ORF">HXK21_01480</name>
</gene>
<dbReference type="GO" id="GO:0046872">
    <property type="term" value="F:metal ion binding"/>
    <property type="evidence" value="ECO:0007669"/>
    <property type="project" value="UniProtKB-KW"/>
</dbReference>
<evidence type="ECO:0000259" key="19">
    <source>
        <dbReference type="PROSITE" id="PS51194"/>
    </source>
</evidence>
<feature type="binding site" evidence="16">
    <location>
        <position position="716"/>
    </location>
    <ligand>
        <name>ATP</name>
        <dbReference type="ChEBI" id="CHEBI:30616"/>
    </ligand>
</feature>
<dbReference type="InterPro" id="IPR011115">
    <property type="entry name" value="SecA_DEAD"/>
</dbReference>
<dbReference type="GO" id="GO:0017038">
    <property type="term" value="P:protein import"/>
    <property type="evidence" value="ECO:0007669"/>
    <property type="project" value="InterPro"/>
</dbReference>
<dbReference type="SMART" id="SM00958">
    <property type="entry name" value="SecA_PP_bind"/>
    <property type="match status" value="1"/>
</dbReference>
<organism evidence="21 22">
    <name type="scientific">Alloprevotella tannerae</name>
    <dbReference type="NCBI Taxonomy" id="76122"/>
    <lineage>
        <taxon>Bacteria</taxon>
        <taxon>Pseudomonadati</taxon>
        <taxon>Bacteroidota</taxon>
        <taxon>Bacteroidia</taxon>
        <taxon>Bacteroidales</taxon>
        <taxon>Prevotellaceae</taxon>
        <taxon>Alloprevotella</taxon>
    </lineage>
</organism>
<dbReference type="CDD" id="cd17928">
    <property type="entry name" value="DEXDc_SecA"/>
    <property type="match status" value="1"/>
</dbReference>
<dbReference type="GO" id="GO:0065002">
    <property type="term" value="P:intracellular protein transmembrane transport"/>
    <property type="evidence" value="ECO:0007669"/>
    <property type="project" value="UniProtKB-UniRule"/>
</dbReference>
<dbReference type="PROSITE" id="PS51196">
    <property type="entry name" value="SECA_MOTOR_DEAD"/>
    <property type="match status" value="1"/>
</dbReference>
<accession>A0A929WZD9</accession>
<feature type="compositionally biased region" description="Polar residues" evidence="17">
    <location>
        <begin position="1083"/>
        <end position="1092"/>
    </location>
</feature>
<dbReference type="Pfam" id="PF07517">
    <property type="entry name" value="SecA_DEAD"/>
    <property type="match status" value="1"/>
</dbReference>
<dbReference type="SUPFAM" id="SSF81886">
    <property type="entry name" value="Helical scaffold and wing domains of SecA"/>
    <property type="match status" value="1"/>
</dbReference>
<keyword evidence="11 16" id="KW-0067">ATP-binding</keyword>
<name>A0A929WZD9_9BACT</name>
<dbReference type="PRINTS" id="PR00906">
    <property type="entry name" value="SECA"/>
</dbReference>
<dbReference type="Gene3D" id="3.40.50.300">
    <property type="entry name" value="P-loop containing nucleotide triphosphate hydrolases"/>
    <property type="match status" value="3"/>
</dbReference>
<keyword evidence="5 16" id="KW-1003">Cell membrane</keyword>
<evidence type="ECO:0000256" key="4">
    <source>
        <dbReference type="ARBA" id="ARBA00022448"/>
    </source>
</evidence>
<dbReference type="InterPro" id="IPR000185">
    <property type="entry name" value="SecA"/>
</dbReference>
<keyword evidence="15 16" id="KW-0472">Membrane</keyword>
<evidence type="ECO:0000256" key="16">
    <source>
        <dbReference type="HAMAP-Rule" id="MF_01382"/>
    </source>
</evidence>
<dbReference type="AlphaFoldDB" id="A0A929WZD9"/>
<keyword evidence="6 16" id="KW-0963">Cytoplasm</keyword>
<dbReference type="SUPFAM" id="SSF81767">
    <property type="entry name" value="Pre-protein crosslinking domain of SecA"/>
    <property type="match status" value="1"/>
</dbReference>
<keyword evidence="7" id="KW-0997">Cell inner membrane</keyword>
<feature type="domain" description="Helicase ATP-binding" evidence="18">
    <location>
        <begin position="177"/>
        <end position="336"/>
    </location>
</feature>
<dbReference type="InterPro" id="IPR020937">
    <property type="entry name" value="SecA_CS"/>
</dbReference>
<dbReference type="GO" id="GO:0005524">
    <property type="term" value="F:ATP binding"/>
    <property type="evidence" value="ECO:0007669"/>
    <property type="project" value="UniProtKB-UniRule"/>
</dbReference>
<keyword evidence="12 16" id="KW-0653">Protein transport</keyword>
<comment type="subunit">
    <text evidence="16">Monomer and homodimer. Part of the essential Sec protein translocation apparatus which comprises SecA, SecYEG and auxiliary proteins SecDF. Other proteins may also be involved.</text>
</comment>
<dbReference type="PROSITE" id="PS01312">
    <property type="entry name" value="SECA"/>
    <property type="match status" value="1"/>
</dbReference>
<dbReference type="RefSeq" id="WP_303762805.1">
    <property type="nucleotide sequence ID" value="NZ_JABZGR010000002.1"/>
</dbReference>
<dbReference type="InterPro" id="IPR011130">
    <property type="entry name" value="SecA_preprotein_X-link_dom"/>
</dbReference>
<evidence type="ECO:0000259" key="20">
    <source>
        <dbReference type="PROSITE" id="PS51196"/>
    </source>
</evidence>
<dbReference type="GO" id="GO:0005829">
    <property type="term" value="C:cytosol"/>
    <property type="evidence" value="ECO:0007669"/>
    <property type="project" value="TreeGrafter"/>
</dbReference>
<dbReference type="GO" id="GO:0008564">
    <property type="term" value="F:protein-exporting ATPase activity"/>
    <property type="evidence" value="ECO:0007669"/>
    <property type="project" value="UniProtKB-EC"/>
</dbReference>
<keyword evidence="8" id="KW-0479">Metal-binding</keyword>
<feature type="domain" description="Helicase C-terminal" evidence="19">
    <location>
        <begin position="605"/>
        <end position="810"/>
    </location>
</feature>
<dbReference type="Pfam" id="PF02810">
    <property type="entry name" value="SEC-C"/>
    <property type="match status" value="1"/>
</dbReference>
<comment type="subcellular location">
    <subcellularLocation>
        <location evidence="16">Cell membrane</location>
        <topology evidence="16">Peripheral membrane protein</topology>
        <orientation evidence="16">Cytoplasmic side</orientation>
    </subcellularLocation>
    <subcellularLocation>
        <location evidence="16">Cytoplasm</location>
    </subcellularLocation>
    <subcellularLocation>
        <location evidence="2">Membrane</location>
        <topology evidence="2">Peripheral membrane protein</topology>
    </subcellularLocation>
    <text evidence="16">Distribution is 50-50.</text>
</comment>
<dbReference type="GO" id="GO:0006605">
    <property type="term" value="P:protein targeting"/>
    <property type="evidence" value="ECO:0007669"/>
    <property type="project" value="UniProtKB-UniRule"/>
</dbReference>
<dbReference type="Pfam" id="PF07516">
    <property type="entry name" value="SecA_SW"/>
    <property type="match status" value="1"/>
</dbReference>
<dbReference type="PANTHER" id="PTHR30612">
    <property type="entry name" value="SECA INNER MEMBRANE COMPONENT OF SEC PROTEIN SECRETION SYSTEM"/>
    <property type="match status" value="1"/>
</dbReference>
<dbReference type="InterPro" id="IPR027417">
    <property type="entry name" value="P-loop_NTPase"/>
</dbReference>
<dbReference type="InterPro" id="IPR001650">
    <property type="entry name" value="Helicase_C-like"/>
</dbReference>
<comment type="caution">
    <text evidence="21">The sequence shown here is derived from an EMBL/GenBank/DDBJ whole genome shotgun (WGS) entry which is preliminary data.</text>
</comment>
<comment type="similarity">
    <text evidence="3 16">Belongs to the SecA family.</text>
</comment>
<dbReference type="NCBIfam" id="NF009536">
    <property type="entry name" value="PRK12901.1"/>
    <property type="match status" value="1"/>
</dbReference>
<keyword evidence="14 16" id="KW-0811">Translocation</keyword>
<dbReference type="SMART" id="SM00957">
    <property type="entry name" value="SecA_DEAD"/>
    <property type="match status" value="1"/>
</dbReference>
<keyword evidence="4 16" id="KW-0813">Transport</keyword>
<dbReference type="InterPro" id="IPR014001">
    <property type="entry name" value="Helicase_ATP-bd"/>
</dbReference>
<keyword evidence="13 16" id="KW-1278">Translocase</keyword>
<evidence type="ECO:0000256" key="9">
    <source>
        <dbReference type="ARBA" id="ARBA00022741"/>
    </source>
</evidence>
<dbReference type="GO" id="GO:0043952">
    <property type="term" value="P:protein transport by the Sec complex"/>
    <property type="evidence" value="ECO:0007669"/>
    <property type="project" value="TreeGrafter"/>
</dbReference>
<evidence type="ECO:0000256" key="5">
    <source>
        <dbReference type="ARBA" id="ARBA00022475"/>
    </source>
</evidence>
<evidence type="ECO:0000256" key="14">
    <source>
        <dbReference type="ARBA" id="ARBA00023010"/>
    </source>
</evidence>
<evidence type="ECO:0000256" key="17">
    <source>
        <dbReference type="SAM" id="MobiDB-lite"/>
    </source>
</evidence>
<dbReference type="PROSITE" id="PS51194">
    <property type="entry name" value="HELICASE_CTER"/>
    <property type="match status" value="1"/>
</dbReference>
<dbReference type="FunFam" id="3.40.50.300:FF:000246">
    <property type="entry name" value="Preprotein translocase subunit SecA"/>
    <property type="match status" value="1"/>
</dbReference>
<dbReference type="PANTHER" id="PTHR30612:SF0">
    <property type="entry name" value="CHLOROPLAST PROTEIN-TRANSPORTING ATPASE"/>
    <property type="match status" value="1"/>
</dbReference>
<dbReference type="Gene3D" id="1.10.3060.10">
    <property type="entry name" value="Helical scaffold and wing domains of SecA"/>
    <property type="match status" value="1"/>
</dbReference>
<evidence type="ECO:0000256" key="13">
    <source>
        <dbReference type="ARBA" id="ARBA00022967"/>
    </source>
</evidence>
<reference evidence="21" key="1">
    <citation type="submission" date="2020-04" db="EMBL/GenBank/DDBJ databases">
        <title>Deep metagenomics examines the oral microbiome during advanced dental caries in children, revealing novel taxa and co-occurrences with host molecules.</title>
        <authorList>
            <person name="Baker J.L."/>
            <person name="Morton J.T."/>
            <person name="Dinis M."/>
            <person name="Alvarez R."/>
            <person name="Tran N.C."/>
            <person name="Knight R."/>
            <person name="Edlund A."/>
        </authorList>
    </citation>
    <scope>NUCLEOTIDE SEQUENCE</scope>
    <source>
        <strain evidence="21">JCVI_34_bin.1</strain>
    </source>
</reference>
<keyword evidence="9 16" id="KW-0547">Nucleotide-binding</keyword>
<dbReference type="GO" id="GO:0031522">
    <property type="term" value="C:cell envelope Sec protein transport complex"/>
    <property type="evidence" value="ECO:0007669"/>
    <property type="project" value="TreeGrafter"/>
</dbReference>
<evidence type="ECO:0000256" key="10">
    <source>
        <dbReference type="ARBA" id="ARBA00022833"/>
    </source>
</evidence>
<keyword evidence="10" id="KW-0862">Zinc</keyword>
<evidence type="ECO:0000256" key="6">
    <source>
        <dbReference type="ARBA" id="ARBA00022490"/>
    </source>
</evidence>
<feature type="binding site" evidence="16">
    <location>
        <position position="175"/>
    </location>
    <ligand>
        <name>ATP</name>
        <dbReference type="ChEBI" id="CHEBI:30616"/>
    </ligand>
</feature>
<protein>
    <recommendedName>
        <fullName evidence="16">Protein translocase subunit SecA</fullName>
        <ecNumber evidence="16">7.4.2.8</ecNumber>
    </recommendedName>
</protein>
<evidence type="ECO:0000259" key="18">
    <source>
        <dbReference type="PROSITE" id="PS51192"/>
    </source>
</evidence>
<evidence type="ECO:0000256" key="12">
    <source>
        <dbReference type="ARBA" id="ARBA00022927"/>
    </source>
</evidence>
<dbReference type="PROSITE" id="PS51192">
    <property type="entry name" value="HELICASE_ATP_BIND_1"/>
    <property type="match status" value="1"/>
</dbReference>
<evidence type="ECO:0000256" key="15">
    <source>
        <dbReference type="ARBA" id="ARBA00023136"/>
    </source>
</evidence>
<dbReference type="Pfam" id="PF21090">
    <property type="entry name" value="P-loop_SecA"/>
    <property type="match status" value="2"/>
</dbReference>
<dbReference type="EMBL" id="JABZGR010000002">
    <property type="protein sequence ID" value="MBF0969703.1"/>
    <property type="molecule type" value="Genomic_DNA"/>
</dbReference>
<dbReference type="SUPFAM" id="SSF52540">
    <property type="entry name" value="P-loop containing nucleoside triphosphate hydrolases"/>
    <property type="match status" value="2"/>
</dbReference>
<dbReference type="InterPro" id="IPR011116">
    <property type="entry name" value="SecA_Wing/Scaffold"/>
</dbReference>
<evidence type="ECO:0000313" key="22">
    <source>
        <dbReference type="Proteomes" id="UP000704068"/>
    </source>
</evidence>
<comment type="catalytic activity">
    <reaction evidence="16">
        <text>ATP + H2O + cellular proteinSide 1 = ADP + phosphate + cellular proteinSide 2.</text>
        <dbReference type="EC" id="7.4.2.8"/>
    </reaction>
</comment>
<dbReference type="HAMAP" id="MF_01382">
    <property type="entry name" value="SecA"/>
    <property type="match status" value="1"/>
</dbReference>
<evidence type="ECO:0000256" key="7">
    <source>
        <dbReference type="ARBA" id="ARBA00022519"/>
    </source>
</evidence>
<proteinExistence type="inferred from homology"/>
<feature type="compositionally biased region" description="Low complexity" evidence="17">
    <location>
        <begin position="1072"/>
        <end position="1082"/>
    </location>
</feature>
<feature type="binding site" evidence="16">
    <location>
        <begin position="193"/>
        <end position="197"/>
    </location>
    <ligand>
        <name>ATP</name>
        <dbReference type="ChEBI" id="CHEBI:30616"/>
    </ligand>
</feature>
<sequence length="1122" mass="128035">MDIIQFLQKLFGNKSQRDMKLIQPFVEKIKAVYPAIDELDDDALRAKTKELQEKVQHSADDIKEKINELKGKVEETPIENRETIFTQIDKLEKDVLERFEKALDEVMPEAFSIVKSTARRFAENETITVEATDFDRDLAATHDFVQIEGDKAIYQNHWMAGGNEVTWNMVHYDVQLFGGVVLHQGKIAEMATGEGKTLVATLPVFLNALTGNGVHVVTVNDYLAKRDSEWMGPLYMFHGLSVDCIDKHQPNSDARRNAYRADITFGTNNEFGFDYLRDNMAMSPTDLVQRGHNYAIVDEVDSVLIDDARTPLIISGPVPKGDDQMYELYQPLIEKLVGVQRQYATKLLSEAKTLIATGEKDKVDEGFLQLFRSHKALPKNKPLIKFLSEPGIKVGLLKTEEIYMENNNKRMPEAVEPLYFVVDEKMNSVDLTDKGNAWLAKEVNDDKLFILPDIAAEMSALEADTSLSDEERIEKKDRLLSEYAVQSDRVHTILQLLKAYSMFNNNEEYVVMDGQVKIVDEQTGRIMEGRRWSEGLHQAVEAKEHVKVEAATQTFATITLQNYFRMYHKLSGMTGTASTEAGELWNIYKLDVVEIPTNRPIQRNDMNDRVYRTQREKYGAVIAEIEKMRLAGRPCLVGTSSVEISELLGRMLTLRHIPHNILNAKLHQQEAQVVAQAGQSRLGKVMITDENGKSHEKERMLGAVTIATNMAGRGTDIKLSDEVREAGGLAIIGTERHDSRRVDRQLRGRAGRQGDPGSSVFFVSLEDHLMRLFANDRIARIMDKLGFKDGEMIEAKMINNSIERAQKKKEENNFGIRKRLLEYDDVMNKQRTVIYEKRHHALMGERIGMDISNMIWDRVIEIIEHNDYAGCKEQFLDIMAMEVPFTEKEKDTLKREELYEKSFQAALDNLKRRTDRMADVATPVIKKVYEEQGEQFENILVPVSDGRLVYNIRTNLKEAYETNSKAVVRDFEKAILLHNIDDAWKENLRALDDLKKSVQNASYEQKDPLLVFKLESVKLFDEMVNKINNETVSTLMRCQIPVQETQDVKEAAPEQRTQQQYQENRGEDPLADPDQQAAANQDTRQTPKQQTPIVKEKMPGRNDPCPCGSGKKFKNCHGRGLV</sequence>
<comment type="cofactor">
    <cofactor evidence="1">
        <name>Zn(2+)</name>
        <dbReference type="ChEBI" id="CHEBI:29105"/>
    </cofactor>
</comment>
<dbReference type="Proteomes" id="UP000704068">
    <property type="component" value="Unassembled WGS sequence"/>
</dbReference>
<evidence type="ECO:0000256" key="3">
    <source>
        <dbReference type="ARBA" id="ARBA00007650"/>
    </source>
</evidence>
<dbReference type="InterPro" id="IPR044722">
    <property type="entry name" value="SecA_SF2_C"/>
</dbReference>
<dbReference type="Gene3D" id="3.90.1440.10">
    <property type="entry name" value="SecA, preprotein cross-linking domain"/>
    <property type="match status" value="1"/>
</dbReference>
<evidence type="ECO:0000256" key="11">
    <source>
        <dbReference type="ARBA" id="ARBA00022840"/>
    </source>
</evidence>
<dbReference type="Pfam" id="PF01043">
    <property type="entry name" value="SecA_PP_bind"/>
    <property type="match status" value="1"/>
</dbReference>
<evidence type="ECO:0000256" key="8">
    <source>
        <dbReference type="ARBA" id="ARBA00022723"/>
    </source>
</evidence>
<dbReference type="InterPro" id="IPR036266">
    <property type="entry name" value="SecA_Wing/Scaffold_sf"/>
</dbReference>
<feature type="region of interest" description="Disordered" evidence="17">
    <location>
        <begin position="1046"/>
        <end position="1111"/>
    </location>
</feature>
<dbReference type="CDD" id="cd18803">
    <property type="entry name" value="SF2_C_secA"/>
    <property type="match status" value="1"/>
</dbReference>